<protein>
    <submittedName>
        <fullName evidence="2">Uncharacterized protein</fullName>
    </submittedName>
</protein>
<comment type="caution">
    <text evidence="2">The sequence shown here is derived from an EMBL/GenBank/DDBJ whole genome shotgun (WGS) entry which is preliminary data.</text>
</comment>
<sequence length="198" mass="22584">MIFSTILFNLIGLYDVDLNERKGINEFKQAHLYNEEYKRCAKLHHSTKIFGEPLNCINDTFAVSSLELLGGSSTAASSPDMIHFIRNLNFHNDPLQSIEIISNQQGQIIRVEAELPADATVEEMRSMAMYISKKHGQPDVTPPNPRMPLWGWITRDGFELRLFRDTSSGSNKFSITQRSAHETLRDLKNKEKTEEQNG</sequence>
<dbReference type="EMBL" id="JAUHGG010000003">
    <property type="protein sequence ID" value="MDS1820860.1"/>
    <property type="molecule type" value="Genomic_DNA"/>
</dbReference>
<evidence type="ECO:0000256" key="1">
    <source>
        <dbReference type="SAM" id="MobiDB-lite"/>
    </source>
</evidence>
<feature type="region of interest" description="Disordered" evidence="1">
    <location>
        <begin position="171"/>
        <end position="198"/>
    </location>
</feature>
<gene>
    <name evidence="2" type="ORF">QX249_09350</name>
</gene>
<dbReference type="Proteomes" id="UP001253193">
    <property type="component" value="Unassembled WGS sequence"/>
</dbReference>
<name>A0AAW8Q0Q9_VIBPH</name>
<evidence type="ECO:0000313" key="3">
    <source>
        <dbReference type="Proteomes" id="UP001253193"/>
    </source>
</evidence>
<proteinExistence type="predicted"/>
<dbReference type="AlphaFoldDB" id="A0AAW8Q0Q9"/>
<feature type="compositionally biased region" description="Basic and acidic residues" evidence="1">
    <location>
        <begin position="179"/>
        <end position="198"/>
    </location>
</feature>
<dbReference type="RefSeq" id="WP_311019640.1">
    <property type="nucleotide sequence ID" value="NZ_JAUHGG010000003.1"/>
</dbReference>
<evidence type="ECO:0000313" key="2">
    <source>
        <dbReference type="EMBL" id="MDS1820860.1"/>
    </source>
</evidence>
<organism evidence="2 3">
    <name type="scientific">Vibrio parahaemolyticus</name>
    <dbReference type="NCBI Taxonomy" id="670"/>
    <lineage>
        <taxon>Bacteria</taxon>
        <taxon>Pseudomonadati</taxon>
        <taxon>Pseudomonadota</taxon>
        <taxon>Gammaproteobacteria</taxon>
        <taxon>Vibrionales</taxon>
        <taxon>Vibrionaceae</taxon>
        <taxon>Vibrio</taxon>
    </lineage>
</organism>
<reference evidence="2" key="1">
    <citation type="submission" date="2023-06" db="EMBL/GenBank/DDBJ databases">
        <title>Genomic Diversity of Vibrio spp. and Metagenomic Analysis of Pathogens in Florida Gulf Coastal Waters Following Hurricane Ian.</title>
        <authorList>
            <person name="Brumfield K.D."/>
        </authorList>
    </citation>
    <scope>NUCLEOTIDE SEQUENCE</scope>
    <source>
        <strain evidence="2">WBS2B-138</strain>
    </source>
</reference>
<accession>A0AAW8Q0Q9</accession>